<keyword evidence="2" id="KW-0732">Signal</keyword>
<evidence type="ECO:0000313" key="4">
    <source>
        <dbReference type="Proteomes" id="UP000262802"/>
    </source>
</evidence>
<evidence type="ECO:0000313" key="3">
    <source>
        <dbReference type="EMBL" id="AYA37614.1"/>
    </source>
</evidence>
<protein>
    <recommendedName>
        <fullName evidence="5">Periplasmic heavy metal sensor</fullName>
    </recommendedName>
</protein>
<feature type="region of interest" description="Disordered" evidence="1">
    <location>
        <begin position="23"/>
        <end position="46"/>
    </location>
</feature>
<dbReference type="Proteomes" id="UP000262802">
    <property type="component" value="Chromosome"/>
</dbReference>
<dbReference type="AlphaFoldDB" id="A0A3B7R0L9"/>
<reference evidence="3 4" key="1">
    <citation type="submission" date="2018-09" db="EMBL/GenBank/DDBJ databases">
        <title>Hymenobacter medium sp. nov., isolated from R2A medium.</title>
        <authorList>
            <person name="Yingchao G."/>
        </authorList>
    </citation>
    <scope>NUCLEOTIDE SEQUENCE [LARGE SCALE GENOMIC DNA]</scope>
    <source>
        <strain evidence="4">sh-6</strain>
    </source>
</reference>
<dbReference type="EMBL" id="CP032317">
    <property type="protein sequence ID" value="AYA37614.1"/>
    <property type="molecule type" value="Genomic_DNA"/>
</dbReference>
<keyword evidence="4" id="KW-1185">Reference proteome</keyword>
<dbReference type="KEGG" id="hyh:D3Y59_11480"/>
<feature type="signal peptide" evidence="2">
    <location>
        <begin position="1"/>
        <end position="21"/>
    </location>
</feature>
<organism evidence="3 4">
    <name type="scientific">Hymenobacter oligotrophus</name>
    <dbReference type="NCBI Taxonomy" id="2319843"/>
    <lineage>
        <taxon>Bacteria</taxon>
        <taxon>Pseudomonadati</taxon>
        <taxon>Bacteroidota</taxon>
        <taxon>Cytophagia</taxon>
        <taxon>Cytophagales</taxon>
        <taxon>Hymenobacteraceae</taxon>
        <taxon>Hymenobacter</taxon>
    </lineage>
</organism>
<feature type="chain" id="PRO_5017642327" description="Periplasmic heavy metal sensor" evidence="2">
    <location>
        <begin position="22"/>
        <end position="141"/>
    </location>
</feature>
<dbReference type="PROSITE" id="PS51257">
    <property type="entry name" value="PROKAR_LIPOPROTEIN"/>
    <property type="match status" value="1"/>
</dbReference>
<proteinExistence type="predicted"/>
<evidence type="ECO:0000256" key="2">
    <source>
        <dbReference type="SAM" id="SignalP"/>
    </source>
</evidence>
<evidence type="ECO:0000256" key="1">
    <source>
        <dbReference type="SAM" id="MobiDB-lite"/>
    </source>
</evidence>
<name>A0A3B7R0L9_9BACT</name>
<evidence type="ECO:0008006" key="5">
    <source>
        <dbReference type="Google" id="ProtNLM"/>
    </source>
</evidence>
<accession>A0A3B7R0L9</accession>
<sequence>MTLRFWLFALLLITTLATSCARRNRAKKDTASSTPVEAPRTAEEVRRENARDLASVMTDELQLREDQTLRIRQVLASTVEQVNAAQTKFGTDKTGLTTALRRINASSEAQLKQIMTPEQYKQYQVRKPQIQQKLREQKAGN</sequence>
<dbReference type="RefSeq" id="WP_119445181.1">
    <property type="nucleotide sequence ID" value="NZ_CP032317.1"/>
</dbReference>
<gene>
    <name evidence="3" type="ORF">D3Y59_11480</name>
</gene>
<dbReference type="OrthoDB" id="882740at2"/>